<dbReference type="PROSITE" id="PS00670">
    <property type="entry name" value="D_2_HYDROXYACID_DH_2"/>
    <property type="match status" value="1"/>
</dbReference>
<keyword evidence="2 4" id="KW-0560">Oxidoreductase</keyword>
<dbReference type="Gene3D" id="3.40.50.720">
    <property type="entry name" value="NAD(P)-binding Rossmann-like Domain"/>
    <property type="match status" value="2"/>
</dbReference>
<dbReference type="EMBL" id="DVOL01000097">
    <property type="protein sequence ID" value="HIV11383.1"/>
    <property type="molecule type" value="Genomic_DNA"/>
</dbReference>
<evidence type="ECO:0000313" key="8">
    <source>
        <dbReference type="Proteomes" id="UP000823960"/>
    </source>
</evidence>
<dbReference type="Pfam" id="PF02826">
    <property type="entry name" value="2-Hacid_dh_C"/>
    <property type="match status" value="1"/>
</dbReference>
<dbReference type="Pfam" id="PF00389">
    <property type="entry name" value="2-Hacid_dh"/>
    <property type="match status" value="1"/>
</dbReference>
<dbReference type="FunFam" id="3.40.50.720:FF:000203">
    <property type="entry name" value="D-3-phosphoglycerate dehydrogenase (SerA)"/>
    <property type="match status" value="1"/>
</dbReference>
<dbReference type="PANTHER" id="PTHR43761:SF1">
    <property type="entry name" value="D-ISOMER SPECIFIC 2-HYDROXYACID DEHYDROGENASE CATALYTIC DOMAIN-CONTAINING PROTEIN-RELATED"/>
    <property type="match status" value="1"/>
</dbReference>
<dbReference type="InterPro" id="IPR029752">
    <property type="entry name" value="D-isomer_DH_CS1"/>
</dbReference>
<dbReference type="GO" id="GO:0051287">
    <property type="term" value="F:NAD binding"/>
    <property type="evidence" value="ECO:0007669"/>
    <property type="project" value="InterPro"/>
</dbReference>
<dbReference type="GO" id="GO:0016616">
    <property type="term" value="F:oxidoreductase activity, acting on the CH-OH group of donors, NAD or NADP as acceptor"/>
    <property type="evidence" value="ECO:0007669"/>
    <property type="project" value="InterPro"/>
</dbReference>
<dbReference type="InterPro" id="IPR029753">
    <property type="entry name" value="D-isomer_DH_CS"/>
</dbReference>
<dbReference type="PROSITE" id="PS00671">
    <property type="entry name" value="D_2_HYDROXYACID_DH_3"/>
    <property type="match status" value="1"/>
</dbReference>
<feature type="domain" description="D-isomer specific 2-hydroxyacid dehydrogenase catalytic" evidence="5">
    <location>
        <begin position="38"/>
        <end position="316"/>
    </location>
</feature>
<dbReference type="PANTHER" id="PTHR43761">
    <property type="entry name" value="D-ISOMER SPECIFIC 2-HYDROXYACID DEHYDROGENASE FAMILY PROTEIN (AFU_ORTHOLOGUE AFUA_1G13630)"/>
    <property type="match status" value="1"/>
</dbReference>
<evidence type="ECO:0000259" key="5">
    <source>
        <dbReference type="Pfam" id="PF00389"/>
    </source>
</evidence>
<dbReference type="CDD" id="cd12162">
    <property type="entry name" value="2-Hacid_dh_4"/>
    <property type="match status" value="1"/>
</dbReference>
<evidence type="ECO:0000256" key="1">
    <source>
        <dbReference type="ARBA" id="ARBA00005854"/>
    </source>
</evidence>
<evidence type="ECO:0000313" key="7">
    <source>
        <dbReference type="EMBL" id="HIV11383.1"/>
    </source>
</evidence>
<dbReference type="InterPro" id="IPR006140">
    <property type="entry name" value="D-isomer_DH_NAD-bd"/>
</dbReference>
<evidence type="ECO:0000256" key="3">
    <source>
        <dbReference type="ARBA" id="ARBA00023027"/>
    </source>
</evidence>
<evidence type="ECO:0000259" key="6">
    <source>
        <dbReference type="Pfam" id="PF02826"/>
    </source>
</evidence>
<dbReference type="SUPFAM" id="SSF51735">
    <property type="entry name" value="NAD(P)-binding Rossmann-fold domains"/>
    <property type="match status" value="1"/>
</dbReference>
<name>A0A9D1T5F3_9FIRM</name>
<evidence type="ECO:0000256" key="2">
    <source>
        <dbReference type="ARBA" id="ARBA00023002"/>
    </source>
</evidence>
<comment type="similarity">
    <text evidence="1 4">Belongs to the D-isomer specific 2-hydroxyacid dehydrogenase family.</text>
</comment>
<dbReference type="PROSITE" id="PS00065">
    <property type="entry name" value="D_2_HYDROXYACID_DH_1"/>
    <property type="match status" value="1"/>
</dbReference>
<feature type="domain" description="D-isomer specific 2-hydroxyacid dehydrogenase NAD-binding" evidence="6">
    <location>
        <begin position="108"/>
        <end position="286"/>
    </location>
</feature>
<proteinExistence type="inferred from homology"/>
<organism evidence="7 8">
    <name type="scientific">Candidatus Faeciplasma avium</name>
    <dbReference type="NCBI Taxonomy" id="2840798"/>
    <lineage>
        <taxon>Bacteria</taxon>
        <taxon>Bacillati</taxon>
        <taxon>Bacillota</taxon>
        <taxon>Clostridia</taxon>
        <taxon>Eubacteriales</taxon>
        <taxon>Oscillospiraceae</taxon>
        <taxon>Oscillospiraceae incertae sedis</taxon>
        <taxon>Candidatus Faeciplasma</taxon>
    </lineage>
</organism>
<dbReference type="InterPro" id="IPR036291">
    <property type="entry name" value="NAD(P)-bd_dom_sf"/>
</dbReference>
<evidence type="ECO:0000256" key="4">
    <source>
        <dbReference type="RuleBase" id="RU003719"/>
    </source>
</evidence>
<keyword evidence="3" id="KW-0520">NAD</keyword>
<dbReference type="Proteomes" id="UP000823960">
    <property type="component" value="Unassembled WGS sequence"/>
</dbReference>
<reference evidence="7" key="1">
    <citation type="submission" date="2020-10" db="EMBL/GenBank/DDBJ databases">
        <authorList>
            <person name="Gilroy R."/>
        </authorList>
    </citation>
    <scope>NUCLEOTIDE SEQUENCE</scope>
    <source>
        <strain evidence="7">1370</strain>
    </source>
</reference>
<dbReference type="InterPro" id="IPR006139">
    <property type="entry name" value="D-isomer_2_OHA_DH_cat_dom"/>
</dbReference>
<reference evidence="7" key="2">
    <citation type="journal article" date="2021" name="PeerJ">
        <title>Extensive microbial diversity within the chicken gut microbiome revealed by metagenomics and culture.</title>
        <authorList>
            <person name="Gilroy R."/>
            <person name="Ravi A."/>
            <person name="Getino M."/>
            <person name="Pursley I."/>
            <person name="Horton D.L."/>
            <person name="Alikhan N.F."/>
            <person name="Baker D."/>
            <person name="Gharbi K."/>
            <person name="Hall N."/>
            <person name="Watson M."/>
            <person name="Adriaenssens E.M."/>
            <person name="Foster-Nyarko E."/>
            <person name="Jarju S."/>
            <person name="Secka A."/>
            <person name="Antonio M."/>
            <person name="Oren A."/>
            <person name="Chaudhuri R.R."/>
            <person name="La Ragione R."/>
            <person name="Hildebrand F."/>
            <person name="Pallen M.J."/>
        </authorList>
    </citation>
    <scope>NUCLEOTIDE SEQUENCE</scope>
    <source>
        <strain evidence="7">1370</strain>
    </source>
</reference>
<dbReference type="InterPro" id="IPR050418">
    <property type="entry name" value="D-iso_2-hydroxyacid_DH_PdxB"/>
</dbReference>
<comment type="caution">
    <text evidence="7">The sequence shown here is derived from an EMBL/GenBank/DDBJ whole genome shotgun (WGS) entry which is preliminary data.</text>
</comment>
<dbReference type="SUPFAM" id="SSF52283">
    <property type="entry name" value="Formate/glycerate dehydrogenase catalytic domain-like"/>
    <property type="match status" value="1"/>
</dbReference>
<sequence length="318" mass="34578">MRSCVILDADTVTNGDISFEPISSLVDARLIGLTVEGEVADNIADAELVITNKVKITDEVMSRCKNLKYIGLFATGYNNIDIEAAKKRGIVVSNVPGYSTSSVAQHTFALILHYFSSAAEYGRTVKNGDWCYSKLFSYFNIPFFELSGKTIGIIGYGAIGRAVAKIARAFDMRVLVYTRTPPKDEDGIIISGLDELLSESDIVTLHCPLTEATRSLINERTLGLMKSSAILINTSRGAVIDESALLKALSEGKIAFAGLDVLTEEPMREDCPLRNAPNCLITPHIAWAPLETRKRLIGLVADNIKAYLDGSPKNNVAI</sequence>
<gene>
    <name evidence="7" type="ORF">IAD28_06810</name>
</gene>
<dbReference type="AlphaFoldDB" id="A0A9D1T5F3"/>
<accession>A0A9D1T5F3</accession>
<protein>
    <submittedName>
        <fullName evidence="7">D-2-hydroxyacid dehydrogenase</fullName>
    </submittedName>
</protein>